<dbReference type="FunFam" id="1.20.58.340:FF:000012">
    <property type="entry name" value="Magnesium transport protein CorA"/>
    <property type="match status" value="1"/>
</dbReference>
<feature type="transmembrane region" description="Helical" evidence="8">
    <location>
        <begin position="346"/>
        <end position="367"/>
    </location>
</feature>
<sequence length="385" mass="44497">MNYPFPSIHSQQFQDDLFDYYYNQPGTMPGTIKIDSTAKGSEIVLIDYDANQATRLSNLTPSDCAAYLESPSVSWFDVLGLGDEERLLSLGEIFHIDRLMLEDIVNVPQRPKVEEHPQQLLIITQMVIPKEKGIGFWQEQVSIILGQNYVLTVQEEPERDCFNLVRDRIRHNKGIIRSRGADHLAYALWDAIIDTYFVVLETYRERIEELEDEVILRASDKTLGKIYTIKRELIALRRAIWPQREALNYLLKDSVPLISKPVRRDLKDCYDHAVQIIDLIEVYSELLGELMNVYLSSFANKTNEVMKILTVISTIFIPLTFIAGIYGMNFNTDVSPWNMPELNWYWGYPACLAAMGGIAISLVIFFWRRGWFKDMTMTKIKQSDS</sequence>
<dbReference type="GO" id="GO:0015087">
    <property type="term" value="F:cobalt ion transmembrane transporter activity"/>
    <property type="evidence" value="ECO:0007669"/>
    <property type="project" value="UniProtKB-UniRule"/>
</dbReference>
<keyword evidence="7 8" id="KW-0472">Membrane</keyword>
<evidence type="ECO:0000256" key="8">
    <source>
        <dbReference type="RuleBase" id="RU362010"/>
    </source>
</evidence>
<dbReference type="STRING" id="497965.Cyan7822_2778"/>
<reference evidence="10" key="1">
    <citation type="journal article" date="2011" name="MBio">
        <title>Novel metabolic attributes of the genus Cyanothece, comprising a group of unicellular nitrogen-fixing Cyanobacteria.</title>
        <authorList>
            <person name="Bandyopadhyay A."/>
            <person name="Elvitigala T."/>
            <person name="Welsh E."/>
            <person name="Stockel J."/>
            <person name="Liberton M."/>
            <person name="Min H."/>
            <person name="Sherman L.A."/>
            <person name="Pakrasi H.B."/>
        </authorList>
    </citation>
    <scope>NUCLEOTIDE SEQUENCE [LARGE SCALE GENOMIC DNA]</scope>
    <source>
        <strain evidence="10">PCC 7822</strain>
    </source>
</reference>
<comment type="function">
    <text evidence="8">Mediates influx of magnesium ions.</text>
</comment>
<proteinExistence type="inferred from homology"/>
<keyword evidence="10" id="KW-1185">Reference proteome</keyword>
<dbReference type="AlphaFoldDB" id="E0U5M7"/>
<evidence type="ECO:0000256" key="1">
    <source>
        <dbReference type="ARBA" id="ARBA00004651"/>
    </source>
</evidence>
<evidence type="ECO:0000313" key="10">
    <source>
        <dbReference type="Proteomes" id="UP000008206"/>
    </source>
</evidence>
<dbReference type="PANTHER" id="PTHR46494">
    <property type="entry name" value="CORA FAMILY METAL ION TRANSPORTER (EUROFUNG)"/>
    <property type="match status" value="1"/>
</dbReference>
<keyword evidence="5 8" id="KW-0812">Transmembrane</keyword>
<evidence type="ECO:0000256" key="4">
    <source>
        <dbReference type="ARBA" id="ARBA00022475"/>
    </source>
</evidence>
<dbReference type="HOGENOM" id="CLU_007127_0_0_3"/>
<dbReference type="GO" id="GO:0050897">
    <property type="term" value="F:cobalt ion binding"/>
    <property type="evidence" value="ECO:0007669"/>
    <property type="project" value="TreeGrafter"/>
</dbReference>
<evidence type="ECO:0000256" key="3">
    <source>
        <dbReference type="ARBA" id="ARBA00022448"/>
    </source>
</evidence>
<dbReference type="OrthoDB" id="9803416at2"/>
<dbReference type="InterPro" id="IPR002523">
    <property type="entry name" value="MgTranspt_CorA/ZnTranspt_ZntB"/>
</dbReference>
<evidence type="ECO:0000256" key="5">
    <source>
        <dbReference type="ARBA" id="ARBA00022692"/>
    </source>
</evidence>
<evidence type="ECO:0000256" key="7">
    <source>
        <dbReference type="ARBA" id="ARBA00023136"/>
    </source>
</evidence>
<dbReference type="Pfam" id="PF01544">
    <property type="entry name" value="CorA"/>
    <property type="match status" value="1"/>
</dbReference>
<dbReference type="PANTHER" id="PTHR46494:SF1">
    <property type="entry name" value="CORA FAMILY METAL ION TRANSPORTER (EUROFUNG)"/>
    <property type="match status" value="1"/>
</dbReference>
<keyword evidence="8" id="KW-0460">Magnesium</keyword>
<keyword evidence="3 8" id="KW-0813">Transport</keyword>
<feature type="transmembrane region" description="Helical" evidence="8">
    <location>
        <begin position="308"/>
        <end position="326"/>
    </location>
</feature>
<dbReference type="GO" id="GO:0005886">
    <property type="term" value="C:plasma membrane"/>
    <property type="evidence" value="ECO:0007669"/>
    <property type="project" value="UniProtKB-SubCell"/>
</dbReference>
<dbReference type="Gene3D" id="1.20.58.340">
    <property type="entry name" value="Magnesium transport protein CorA, transmembrane region"/>
    <property type="match status" value="2"/>
</dbReference>
<keyword evidence="8" id="KW-0406">Ion transport</keyword>
<dbReference type="CDD" id="cd12828">
    <property type="entry name" value="TmCorA-like_1"/>
    <property type="match status" value="1"/>
</dbReference>
<dbReference type="EMBL" id="CP002198">
    <property type="protein sequence ID" value="ADN14740.1"/>
    <property type="molecule type" value="Genomic_DNA"/>
</dbReference>
<dbReference type="InterPro" id="IPR045863">
    <property type="entry name" value="CorA_TM1_TM2"/>
</dbReference>
<organism evidence="9 10">
    <name type="scientific">Gloeothece verrucosa (strain PCC 7822)</name>
    <name type="common">Cyanothece sp. (strain PCC 7822)</name>
    <dbReference type="NCBI Taxonomy" id="497965"/>
    <lineage>
        <taxon>Bacteria</taxon>
        <taxon>Bacillati</taxon>
        <taxon>Cyanobacteriota</taxon>
        <taxon>Cyanophyceae</taxon>
        <taxon>Oscillatoriophycideae</taxon>
        <taxon>Chroococcales</taxon>
        <taxon>Aphanothecaceae</taxon>
        <taxon>Gloeothece</taxon>
        <taxon>Gloeothece verrucosa</taxon>
    </lineage>
</organism>
<dbReference type="SUPFAM" id="SSF144083">
    <property type="entry name" value="Magnesium transport protein CorA, transmembrane region"/>
    <property type="match status" value="1"/>
</dbReference>
<comment type="similarity">
    <text evidence="2 8">Belongs to the CorA metal ion transporter (MIT) (TC 1.A.35) family.</text>
</comment>
<dbReference type="GO" id="GO:0015095">
    <property type="term" value="F:magnesium ion transmembrane transporter activity"/>
    <property type="evidence" value="ECO:0007669"/>
    <property type="project" value="UniProtKB-UniRule"/>
</dbReference>
<comment type="subcellular location">
    <subcellularLocation>
        <location evidence="1">Cell membrane</location>
        <topology evidence="1">Multi-pass membrane protein</topology>
    </subcellularLocation>
    <subcellularLocation>
        <location evidence="8">Membrane</location>
        <topology evidence="8">Multi-pass membrane protein</topology>
    </subcellularLocation>
</comment>
<dbReference type="GO" id="GO:0000287">
    <property type="term" value="F:magnesium ion binding"/>
    <property type="evidence" value="ECO:0007669"/>
    <property type="project" value="TreeGrafter"/>
</dbReference>
<evidence type="ECO:0000256" key="6">
    <source>
        <dbReference type="ARBA" id="ARBA00022989"/>
    </source>
</evidence>
<name>E0U5M7_GLOV7</name>
<gene>
    <name evidence="8" type="primary">corA</name>
    <name evidence="9" type="ordered locus">Cyan7822_2778</name>
</gene>
<dbReference type="Proteomes" id="UP000008206">
    <property type="component" value="Chromosome"/>
</dbReference>
<evidence type="ECO:0000256" key="2">
    <source>
        <dbReference type="ARBA" id="ARBA00009765"/>
    </source>
</evidence>
<evidence type="ECO:0000313" key="9">
    <source>
        <dbReference type="EMBL" id="ADN14740.1"/>
    </source>
</evidence>
<dbReference type="KEGG" id="cyj:Cyan7822_2778"/>
<dbReference type="eggNOG" id="COG0598">
    <property type="taxonomic scope" value="Bacteria"/>
</dbReference>
<keyword evidence="6 8" id="KW-1133">Transmembrane helix</keyword>
<dbReference type="RefSeq" id="WP_013322845.1">
    <property type="nucleotide sequence ID" value="NC_014501.1"/>
</dbReference>
<dbReference type="Gene3D" id="3.30.460.20">
    <property type="entry name" value="CorA soluble domain-like"/>
    <property type="match status" value="1"/>
</dbReference>
<dbReference type="SUPFAM" id="SSF143865">
    <property type="entry name" value="CorA soluble domain-like"/>
    <property type="match status" value="1"/>
</dbReference>
<protein>
    <recommendedName>
        <fullName evidence="8">Magnesium transport protein CorA</fullName>
    </recommendedName>
</protein>
<dbReference type="InterPro" id="IPR004488">
    <property type="entry name" value="Mg/Co-transport_prot_CorA"/>
</dbReference>
<dbReference type="InterPro" id="IPR045861">
    <property type="entry name" value="CorA_cytoplasmic_dom"/>
</dbReference>
<dbReference type="NCBIfam" id="TIGR00383">
    <property type="entry name" value="corA"/>
    <property type="match status" value="1"/>
</dbReference>
<keyword evidence="4 8" id="KW-1003">Cell membrane</keyword>
<accession>E0U5M7</accession>